<reference evidence="3" key="1">
    <citation type="submission" date="2016-10" db="EMBL/GenBank/DDBJ databases">
        <authorList>
            <person name="Varghese N."/>
            <person name="Submissions S."/>
        </authorList>
    </citation>
    <scope>NUCLEOTIDE SEQUENCE [LARGE SCALE GENOMIC DNA]</scope>
    <source>
        <strain evidence="3">DSM 29303</strain>
    </source>
</reference>
<name>A0A1H2WHR1_9RHOB</name>
<dbReference type="AlphaFoldDB" id="A0A1H2WHR1"/>
<sequence>MTRNLTLSLTAVLAGSLMLSACGTPQEQCVARNTREYRVVSNLLAEVEGNLARGYAWQEREITRTEWRDCPVVVRDRDGNPQWRSRPCLRDVSDTERFRVAIDPAAERRKAENLRQRQAALRSHAEAAVRACREAFPEPR</sequence>
<feature type="signal peptide" evidence="1">
    <location>
        <begin position="1"/>
        <end position="21"/>
    </location>
</feature>
<dbReference type="PROSITE" id="PS51257">
    <property type="entry name" value="PROKAR_LIPOPROTEIN"/>
    <property type="match status" value="1"/>
</dbReference>
<dbReference type="RefSeq" id="WP_036731032.1">
    <property type="nucleotide sequence ID" value="NZ_FNNA01000002.1"/>
</dbReference>
<organism evidence="2 3">
    <name type="scientific">Paracoccus sanguinis</name>
    <dbReference type="NCBI Taxonomy" id="1545044"/>
    <lineage>
        <taxon>Bacteria</taxon>
        <taxon>Pseudomonadati</taxon>
        <taxon>Pseudomonadota</taxon>
        <taxon>Alphaproteobacteria</taxon>
        <taxon>Rhodobacterales</taxon>
        <taxon>Paracoccaceae</taxon>
        <taxon>Paracoccus</taxon>
    </lineage>
</organism>
<gene>
    <name evidence="2" type="ORF">SAMN05444276_102163</name>
</gene>
<dbReference type="OrthoDB" id="7875456at2"/>
<evidence type="ECO:0000256" key="1">
    <source>
        <dbReference type="SAM" id="SignalP"/>
    </source>
</evidence>
<dbReference type="EMBL" id="FNNA01000002">
    <property type="protein sequence ID" value="SDW80203.1"/>
    <property type="molecule type" value="Genomic_DNA"/>
</dbReference>
<evidence type="ECO:0008006" key="4">
    <source>
        <dbReference type="Google" id="ProtNLM"/>
    </source>
</evidence>
<feature type="chain" id="PRO_5009844350" description="Lipoprotein" evidence="1">
    <location>
        <begin position="22"/>
        <end position="140"/>
    </location>
</feature>
<evidence type="ECO:0000313" key="2">
    <source>
        <dbReference type="EMBL" id="SDW80203.1"/>
    </source>
</evidence>
<accession>A0A1H2WHR1</accession>
<keyword evidence="1" id="KW-0732">Signal</keyword>
<dbReference type="STRING" id="1545044.SAMN05444276_102163"/>
<protein>
    <recommendedName>
        <fullName evidence="4">Lipoprotein</fullName>
    </recommendedName>
</protein>
<evidence type="ECO:0000313" key="3">
    <source>
        <dbReference type="Proteomes" id="UP000182944"/>
    </source>
</evidence>
<dbReference type="Proteomes" id="UP000182944">
    <property type="component" value="Unassembled WGS sequence"/>
</dbReference>
<proteinExistence type="predicted"/>
<keyword evidence="3" id="KW-1185">Reference proteome</keyword>